<dbReference type="Proteomes" id="UP001209412">
    <property type="component" value="Unassembled WGS sequence"/>
</dbReference>
<dbReference type="Proteomes" id="UP001242288">
    <property type="component" value="Unassembled WGS sequence"/>
</dbReference>
<protein>
    <recommendedName>
        <fullName evidence="6">DUF1440 domain-containing protein</fullName>
    </recommendedName>
</protein>
<sequence>MVKMMSEVTRAGSVNLRLLRGGIAGVVAIALNSIALKAADWVPLSTAHGGLLRLLVQLGGIPIALAGVADTWRRLGLPAPDTQLFQWSFHAVIGMAMAQLYVLGVKARLPGPATAKGAIYAITVWLINAVIVLPLVGEGFAGSRDLSCFGIAWFGAAHTLFFLSLAWVDEVLCVALRFE</sequence>
<proteinExistence type="predicted"/>
<evidence type="ECO:0000313" key="4">
    <source>
        <dbReference type="Proteomes" id="UP001209412"/>
    </source>
</evidence>
<keyword evidence="4" id="KW-1185">Reference proteome</keyword>
<feature type="transmembrane region" description="Helical" evidence="1">
    <location>
        <begin position="84"/>
        <end position="105"/>
    </location>
</feature>
<evidence type="ECO:0000313" key="5">
    <source>
        <dbReference type="Proteomes" id="UP001242288"/>
    </source>
</evidence>
<dbReference type="EMBL" id="JAMXWF010000008">
    <property type="protein sequence ID" value="MDQ6408107.1"/>
    <property type="molecule type" value="Genomic_DNA"/>
</dbReference>
<name>A0AAP5BDT7_9BURK</name>
<keyword evidence="1" id="KW-1133">Transmembrane helix</keyword>
<comment type="caution">
    <text evidence="3">The sequence shown here is derived from an EMBL/GenBank/DDBJ whole genome shotgun (WGS) entry which is preliminary data.</text>
</comment>
<organism evidence="3 5">
    <name type="scientific">Paraburkholderia madseniana</name>
    <dbReference type="NCBI Taxonomy" id="2599607"/>
    <lineage>
        <taxon>Bacteria</taxon>
        <taxon>Pseudomonadati</taxon>
        <taxon>Pseudomonadota</taxon>
        <taxon>Betaproteobacteria</taxon>
        <taxon>Burkholderiales</taxon>
        <taxon>Burkholderiaceae</taxon>
        <taxon>Paraburkholderia</taxon>
    </lineage>
</organism>
<feature type="transmembrane region" description="Helical" evidence="1">
    <location>
        <begin position="21"/>
        <end position="39"/>
    </location>
</feature>
<evidence type="ECO:0000313" key="3">
    <source>
        <dbReference type="EMBL" id="MDQ6408107.1"/>
    </source>
</evidence>
<dbReference type="AlphaFoldDB" id="A0AAP5BDT7"/>
<dbReference type="EMBL" id="JAPKHW010000008">
    <property type="protein sequence ID" value="MCX4146281.1"/>
    <property type="molecule type" value="Genomic_DNA"/>
</dbReference>
<keyword evidence="1" id="KW-0812">Transmembrane</keyword>
<evidence type="ECO:0000256" key="1">
    <source>
        <dbReference type="SAM" id="Phobius"/>
    </source>
</evidence>
<reference evidence="3" key="1">
    <citation type="submission" date="2022-06" db="EMBL/GenBank/DDBJ databases">
        <title>PHB producers.</title>
        <authorList>
            <person name="Besaury L."/>
        </authorList>
    </citation>
    <scope>NUCLEOTIDE SEQUENCE</scope>
    <source>
        <strain evidence="3 4">SEWS6</strain>
    </source>
</reference>
<accession>A0AAP5BDT7</accession>
<dbReference type="RefSeq" id="WP_266257975.1">
    <property type="nucleotide sequence ID" value="NZ_JAMXWF010000008.1"/>
</dbReference>
<keyword evidence="1" id="KW-0472">Membrane</keyword>
<feature type="transmembrane region" description="Helical" evidence="1">
    <location>
        <begin position="148"/>
        <end position="168"/>
    </location>
</feature>
<feature type="transmembrane region" description="Helical" evidence="1">
    <location>
        <begin position="117"/>
        <end position="136"/>
    </location>
</feature>
<evidence type="ECO:0008006" key="6">
    <source>
        <dbReference type="Google" id="ProtNLM"/>
    </source>
</evidence>
<evidence type="ECO:0000313" key="2">
    <source>
        <dbReference type="EMBL" id="MCX4146281.1"/>
    </source>
</evidence>
<gene>
    <name evidence="3" type="ORF">NIE36_12965</name>
    <name evidence="2" type="ORF">OSB80_13000</name>
</gene>
<feature type="transmembrane region" description="Helical" evidence="1">
    <location>
        <begin position="51"/>
        <end position="72"/>
    </location>
</feature>